<comment type="caution">
    <text evidence="1">The sequence shown here is derived from an EMBL/GenBank/DDBJ whole genome shotgun (WGS) entry which is preliminary data.</text>
</comment>
<sequence>MVLQGHDLSPVGRSGARLLWMPGAGRASEAILRKIANVGNGNV</sequence>
<organism evidence="1 2">
    <name type="scientific">Bordetella holmesii CDC-H585-BH</name>
    <dbReference type="NCBI Taxonomy" id="1331206"/>
    <lineage>
        <taxon>Bacteria</taxon>
        <taxon>Pseudomonadati</taxon>
        <taxon>Pseudomonadota</taxon>
        <taxon>Betaproteobacteria</taxon>
        <taxon>Burkholderiales</taxon>
        <taxon>Alcaligenaceae</taxon>
        <taxon>Bordetella</taxon>
    </lineage>
</organism>
<reference evidence="1 2" key="1">
    <citation type="submission" date="2014-03" db="EMBL/GenBank/DDBJ databases">
        <title>Genome sequence of Bordetella holmseii.</title>
        <authorList>
            <person name="Harvill E."/>
            <person name="Goodfield L.L."/>
            <person name="Ivanov Y."/>
            <person name="Meyer J.A."/>
            <person name="Newth C."/>
            <person name="Cassiday P."/>
            <person name="Tondella M.L."/>
            <person name="Liao P."/>
            <person name="Zimmerman J."/>
            <person name="Meert K."/>
            <person name="Wessel D."/>
            <person name="Berger J."/>
            <person name="Dean J.M."/>
            <person name="Holubkov R."/>
            <person name="Burr J."/>
            <person name="Liu T."/>
            <person name="Brinkac L.M."/>
            <person name="Sanka R."/>
            <person name="Kim M."/>
            <person name="Losada L."/>
        </authorList>
    </citation>
    <scope>NUCLEOTIDE SEQUENCE [LARGE SCALE GENOMIC DNA]</scope>
    <source>
        <strain evidence="1 2">CDC-H585-BH</strain>
    </source>
</reference>
<gene>
    <name evidence="1" type="ORF">L497_2152</name>
</gene>
<evidence type="ECO:0000313" key="2">
    <source>
        <dbReference type="Proteomes" id="UP000026682"/>
    </source>
</evidence>
<evidence type="ECO:0000313" key="1">
    <source>
        <dbReference type="EMBL" id="KAK96337.1"/>
    </source>
</evidence>
<dbReference type="Proteomes" id="UP000026682">
    <property type="component" value="Unassembled WGS sequence"/>
</dbReference>
<protein>
    <submittedName>
        <fullName evidence="1">Uncharacterized protein</fullName>
    </submittedName>
</protein>
<proteinExistence type="predicted"/>
<dbReference type="AlphaFoldDB" id="A0A158M7D8"/>
<dbReference type="PATRIC" id="fig|1331206.3.peg.959"/>
<accession>A0A158M7D8</accession>
<dbReference type="EMBL" id="JFZZ01000043">
    <property type="protein sequence ID" value="KAK96337.1"/>
    <property type="molecule type" value="Genomic_DNA"/>
</dbReference>
<name>A0A158M7D8_9BORD</name>